<dbReference type="SUPFAM" id="SSF47954">
    <property type="entry name" value="Cyclin-like"/>
    <property type="match status" value="2"/>
</dbReference>
<gene>
    <name evidence="11" type="ORF">NEOLI_002246</name>
</gene>
<accession>A0A1U7LTJ9</accession>
<keyword evidence="3" id="KW-0678">Repressor</keyword>
<keyword evidence="5 9" id="KW-0195">Cyclin</keyword>
<evidence type="ECO:0000256" key="4">
    <source>
        <dbReference type="ARBA" id="ARBA00023015"/>
    </source>
</evidence>
<dbReference type="EMBL" id="LXFE01000280">
    <property type="protein sequence ID" value="OLL25938.1"/>
    <property type="molecule type" value="Genomic_DNA"/>
</dbReference>
<dbReference type="FunFam" id="1.10.472.10:FF:000076">
    <property type="entry name" value="RNA polymerase II holoenzyme cyclin-like subunit"/>
    <property type="match status" value="1"/>
</dbReference>
<dbReference type="STRING" id="1198029.A0A1U7LTJ9"/>
<dbReference type="OMA" id="CLLHPPH"/>
<dbReference type="InterPro" id="IPR013763">
    <property type="entry name" value="Cyclin-like_dom"/>
</dbReference>
<keyword evidence="4" id="KW-0805">Transcription regulation</keyword>
<evidence type="ECO:0000256" key="9">
    <source>
        <dbReference type="RuleBase" id="RU000383"/>
    </source>
</evidence>
<protein>
    <submittedName>
        <fullName evidence="11">RNA polymerase II holoenzyme cyclin-like subunit</fullName>
    </submittedName>
</protein>
<dbReference type="CDD" id="cd20513">
    <property type="entry name" value="CYCLIN_CCNC_rpt1"/>
    <property type="match status" value="1"/>
</dbReference>
<dbReference type="SMART" id="SM00385">
    <property type="entry name" value="CYCLIN"/>
    <property type="match status" value="2"/>
</dbReference>
<dbReference type="PIRSF" id="PIRSF028758">
    <property type="entry name" value="Cyclin, C/H/G types"/>
    <property type="match status" value="1"/>
</dbReference>
<dbReference type="InterPro" id="IPR036915">
    <property type="entry name" value="Cyclin-like_sf"/>
</dbReference>
<sequence>MAANYWTSSQRLKWQLTKTQLEHTRRADLLFCQEDDLRLVRIYLYSLIQRLGRRLQLRQQPMATAAVYMARFYTKVAIRETNPYLVCATCVYIASKMEECPQHIRTVVSEAKSLWQDYVTLDSSKLAECEFYVISEMSSYLIIHHPYRTLTQLNKPLDLSPEETQTSWAIINDSYMTDLPLLYPPHVIALTAIYLSIVLPNVQMSKSGITSTSLESRNNDKMISWFADNGVEMESIVNCTQEMISFYAIWETYIEKDLKDLVARMMAR</sequence>
<evidence type="ECO:0000256" key="1">
    <source>
        <dbReference type="ARBA" id="ARBA00004123"/>
    </source>
</evidence>
<evidence type="ECO:0000256" key="8">
    <source>
        <dbReference type="ARBA" id="ARBA00023242"/>
    </source>
</evidence>
<feature type="domain" description="Cyclin-like" evidence="10">
    <location>
        <begin position="148"/>
        <end position="245"/>
    </location>
</feature>
<evidence type="ECO:0000256" key="6">
    <source>
        <dbReference type="ARBA" id="ARBA00023159"/>
    </source>
</evidence>
<keyword evidence="6" id="KW-0010">Activator</keyword>
<comment type="subcellular location">
    <subcellularLocation>
        <location evidence="1">Nucleus</location>
    </subcellularLocation>
</comment>
<keyword evidence="7" id="KW-0804">Transcription</keyword>
<dbReference type="PANTHER" id="PTHR10026">
    <property type="entry name" value="CYCLIN"/>
    <property type="match status" value="1"/>
</dbReference>
<dbReference type="Gene3D" id="1.10.472.10">
    <property type="entry name" value="Cyclin-like"/>
    <property type="match status" value="2"/>
</dbReference>
<comment type="caution">
    <text evidence="11">The sequence shown here is derived from an EMBL/GenBank/DDBJ whole genome shotgun (WGS) entry which is preliminary data.</text>
</comment>
<dbReference type="AlphaFoldDB" id="A0A1U7LTJ9"/>
<name>A0A1U7LTJ9_NEOID</name>
<dbReference type="GO" id="GO:0006357">
    <property type="term" value="P:regulation of transcription by RNA polymerase II"/>
    <property type="evidence" value="ECO:0007669"/>
    <property type="project" value="InterPro"/>
</dbReference>
<evidence type="ECO:0000256" key="7">
    <source>
        <dbReference type="ARBA" id="ARBA00023163"/>
    </source>
</evidence>
<evidence type="ECO:0000256" key="3">
    <source>
        <dbReference type="ARBA" id="ARBA00022491"/>
    </source>
</evidence>
<feature type="domain" description="Cyclin-like" evidence="10">
    <location>
        <begin position="46"/>
        <end position="135"/>
    </location>
</feature>
<evidence type="ECO:0000256" key="5">
    <source>
        <dbReference type="ARBA" id="ARBA00023127"/>
    </source>
</evidence>
<dbReference type="CDD" id="cd20514">
    <property type="entry name" value="CYCLIN_CCNC_rpt2"/>
    <property type="match status" value="1"/>
</dbReference>
<organism evidence="11 12">
    <name type="scientific">Neolecta irregularis (strain DAH-3)</name>
    <dbReference type="NCBI Taxonomy" id="1198029"/>
    <lineage>
        <taxon>Eukaryota</taxon>
        <taxon>Fungi</taxon>
        <taxon>Dikarya</taxon>
        <taxon>Ascomycota</taxon>
        <taxon>Taphrinomycotina</taxon>
        <taxon>Neolectales</taxon>
        <taxon>Neolectaceae</taxon>
        <taxon>Neolecta</taxon>
    </lineage>
</organism>
<proteinExistence type="inferred from homology"/>
<evidence type="ECO:0000313" key="11">
    <source>
        <dbReference type="EMBL" id="OLL25938.1"/>
    </source>
</evidence>
<comment type="similarity">
    <text evidence="2">Belongs to the cyclin family. Cyclin C subfamily.</text>
</comment>
<reference evidence="11 12" key="1">
    <citation type="submission" date="2016-04" db="EMBL/GenBank/DDBJ databases">
        <title>Evolutionary innovation and constraint leading to complex multicellularity in the Ascomycota.</title>
        <authorList>
            <person name="Cisse O."/>
            <person name="Nguyen A."/>
            <person name="Hewitt D.A."/>
            <person name="Jedd G."/>
            <person name="Stajich J.E."/>
        </authorList>
    </citation>
    <scope>NUCLEOTIDE SEQUENCE [LARGE SCALE GENOMIC DNA]</scope>
    <source>
        <strain evidence="11 12">DAH-3</strain>
    </source>
</reference>
<dbReference type="InterPro" id="IPR006671">
    <property type="entry name" value="Cyclin_N"/>
</dbReference>
<dbReference type="Proteomes" id="UP000186594">
    <property type="component" value="Unassembled WGS sequence"/>
</dbReference>
<dbReference type="InterPro" id="IPR043198">
    <property type="entry name" value="Cyclin/Ssn8"/>
</dbReference>
<dbReference type="GO" id="GO:0016538">
    <property type="term" value="F:cyclin-dependent protein serine/threonine kinase regulator activity"/>
    <property type="evidence" value="ECO:0007669"/>
    <property type="project" value="InterPro"/>
</dbReference>
<dbReference type="OrthoDB" id="10266018at2759"/>
<evidence type="ECO:0000313" key="12">
    <source>
        <dbReference type="Proteomes" id="UP000186594"/>
    </source>
</evidence>
<dbReference type="GO" id="GO:0005634">
    <property type="term" value="C:nucleus"/>
    <property type="evidence" value="ECO:0007669"/>
    <property type="project" value="UniProtKB-SubCell"/>
</dbReference>
<evidence type="ECO:0000256" key="2">
    <source>
        <dbReference type="ARBA" id="ARBA00008638"/>
    </source>
</evidence>
<keyword evidence="8" id="KW-0539">Nucleus</keyword>
<evidence type="ECO:0000259" key="10">
    <source>
        <dbReference type="SMART" id="SM00385"/>
    </source>
</evidence>
<keyword evidence="12" id="KW-1185">Reference proteome</keyword>
<dbReference type="Pfam" id="PF00134">
    <property type="entry name" value="Cyclin_N"/>
    <property type="match status" value="1"/>
</dbReference>